<organism evidence="1">
    <name type="scientific">Anguilla anguilla</name>
    <name type="common">European freshwater eel</name>
    <name type="synonym">Muraena anguilla</name>
    <dbReference type="NCBI Taxonomy" id="7936"/>
    <lineage>
        <taxon>Eukaryota</taxon>
        <taxon>Metazoa</taxon>
        <taxon>Chordata</taxon>
        <taxon>Craniata</taxon>
        <taxon>Vertebrata</taxon>
        <taxon>Euteleostomi</taxon>
        <taxon>Actinopterygii</taxon>
        <taxon>Neopterygii</taxon>
        <taxon>Teleostei</taxon>
        <taxon>Anguilliformes</taxon>
        <taxon>Anguillidae</taxon>
        <taxon>Anguilla</taxon>
    </lineage>
</organism>
<sequence>MVFQVAHNNPMAGHLGQDKTYNYPILLAGQYGVTSAGGVQSTRSARK</sequence>
<proteinExistence type="predicted"/>
<dbReference type="AlphaFoldDB" id="A0A0E9W7J6"/>
<dbReference type="EMBL" id="GBXM01022250">
    <property type="protein sequence ID" value="JAH86327.1"/>
    <property type="molecule type" value="Transcribed_RNA"/>
</dbReference>
<evidence type="ECO:0000313" key="1">
    <source>
        <dbReference type="EMBL" id="JAH86327.1"/>
    </source>
</evidence>
<name>A0A0E9W7J6_ANGAN</name>
<protein>
    <submittedName>
        <fullName evidence="1">Uncharacterized protein</fullName>
    </submittedName>
</protein>
<accession>A0A0E9W7J6</accession>
<reference evidence="1" key="1">
    <citation type="submission" date="2014-11" db="EMBL/GenBank/DDBJ databases">
        <authorList>
            <person name="Amaro Gonzalez C."/>
        </authorList>
    </citation>
    <scope>NUCLEOTIDE SEQUENCE</scope>
</reference>
<reference evidence="1" key="2">
    <citation type="journal article" date="2015" name="Fish Shellfish Immunol.">
        <title>Early steps in the European eel (Anguilla anguilla)-Vibrio vulnificus interaction in the gills: Role of the RtxA13 toxin.</title>
        <authorList>
            <person name="Callol A."/>
            <person name="Pajuelo D."/>
            <person name="Ebbesson L."/>
            <person name="Teles M."/>
            <person name="MacKenzie S."/>
            <person name="Amaro C."/>
        </authorList>
    </citation>
    <scope>NUCLEOTIDE SEQUENCE</scope>
</reference>